<dbReference type="InterPro" id="IPR020546">
    <property type="entry name" value="ATP_synth_F1_dsu/esu_N"/>
</dbReference>
<keyword evidence="18" id="KW-1185">Reference proteome</keyword>
<evidence type="ECO:0000256" key="9">
    <source>
        <dbReference type="ARBA" id="ARBA00023310"/>
    </source>
</evidence>
<keyword evidence="7 12" id="KW-0472">Membrane</keyword>
<dbReference type="SUPFAM" id="SSF51344">
    <property type="entry name" value="Epsilon subunit of F1F0-ATP synthase N-terminal domain"/>
    <property type="match status" value="1"/>
</dbReference>
<comment type="caution">
    <text evidence="17">The sequence shown here is derived from an EMBL/GenBank/DDBJ whole genome shotgun (WGS) entry which is preliminary data.</text>
</comment>
<dbReference type="Gene3D" id="1.20.5.440">
    <property type="entry name" value="ATP synthase delta/epsilon subunit, C-terminal domain"/>
    <property type="match status" value="1"/>
</dbReference>
<evidence type="ECO:0000313" key="17">
    <source>
        <dbReference type="EMBL" id="RVU71273.1"/>
    </source>
</evidence>
<dbReference type="PANTHER" id="PTHR13822:SF10">
    <property type="entry name" value="ATP SYNTHASE EPSILON CHAIN, CHLOROPLASTIC"/>
    <property type="match status" value="1"/>
</dbReference>
<dbReference type="AlphaFoldDB" id="A0A437SWI0"/>
<feature type="domain" description="ATP synthase epsilon subunit C-terminal" evidence="15">
    <location>
        <begin position="95"/>
        <end position="140"/>
    </location>
</feature>
<evidence type="ECO:0000259" key="15">
    <source>
        <dbReference type="Pfam" id="PF00401"/>
    </source>
</evidence>
<dbReference type="SUPFAM" id="SSF46604">
    <property type="entry name" value="Epsilon subunit of F1F0-ATP synthase C-terminal domain"/>
    <property type="match status" value="1"/>
</dbReference>
<keyword evidence="5 12" id="KW-0813">Transport</keyword>
<dbReference type="HAMAP" id="MF_00530">
    <property type="entry name" value="ATP_synth_epsil_bac"/>
    <property type="match status" value="1"/>
</dbReference>
<comment type="similarity">
    <text evidence="3 12 13">Belongs to the ATPase epsilon chain family.</text>
</comment>
<dbReference type="PANTHER" id="PTHR13822">
    <property type="entry name" value="ATP SYNTHASE DELTA/EPSILON CHAIN"/>
    <property type="match status" value="1"/>
</dbReference>
<evidence type="ECO:0000256" key="12">
    <source>
        <dbReference type="HAMAP-Rule" id="MF_00530"/>
    </source>
</evidence>
<comment type="function">
    <text evidence="1 12">Produces ATP from ADP in the presence of a proton gradient across the membrane.</text>
</comment>
<dbReference type="NCBIfam" id="NF001846">
    <property type="entry name" value="PRK00571.1-3"/>
    <property type="match status" value="1"/>
</dbReference>
<dbReference type="CDD" id="cd12152">
    <property type="entry name" value="F1-ATPase_delta"/>
    <property type="match status" value="1"/>
</dbReference>
<dbReference type="InterPro" id="IPR036771">
    <property type="entry name" value="ATPsynth_dsu/esu_N"/>
</dbReference>
<dbReference type="GO" id="GO:0045259">
    <property type="term" value="C:proton-transporting ATP synthase complex"/>
    <property type="evidence" value="ECO:0007669"/>
    <property type="project" value="UniProtKB-KW"/>
</dbReference>
<dbReference type="Gene3D" id="2.60.15.10">
    <property type="entry name" value="F0F1 ATP synthase delta/epsilon subunit, N-terminal"/>
    <property type="match status" value="1"/>
</dbReference>
<dbReference type="InterPro" id="IPR036794">
    <property type="entry name" value="ATP_F1_dsu/esu_C_sf"/>
</dbReference>
<proteinExistence type="inferred from homology"/>
<evidence type="ECO:0000256" key="1">
    <source>
        <dbReference type="ARBA" id="ARBA00003543"/>
    </source>
</evidence>
<comment type="subcellular location">
    <subcellularLocation>
        <location evidence="2 12">Cell membrane</location>
        <topology evidence="2 12">Peripheral membrane protein</topology>
    </subcellularLocation>
</comment>
<evidence type="ECO:0000256" key="14">
    <source>
        <dbReference type="SAM" id="Coils"/>
    </source>
</evidence>
<dbReference type="Pfam" id="PF00401">
    <property type="entry name" value="ATP-synt_DE"/>
    <property type="match status" value="1"/>
</dbReference>
<sequence length="145" mass="16292">MADPEHLFKVNVVTPDGLIYSHRSSIIDMRAIDGQRAIMYDHTPILTPLAIGDVKVKRSREMSGRVDHIAVNGGYLEFSNNVATIIADSAERASNIDVSRAQAAKERAEKHMQEAREKHDQQSLKRAEIALRRAANRISVYNTRK</sequence>
<evidence type="ECO:0000256" key="13">
    <source>
        <dbReference type="RuleBase" id="RU003656"/>
    </source>
</evidence>
<accession>A0A437SWI0</accession>
<evidence type="ECO:0000256" key="7">
    <source>
        <dbReference type="ARBA" id="ARBA00023136"/>
    </source>
</evidence>
<evidence type="ECO:0000256" key="2">
    <source>
        <dbReference type="ARBA" id="ARBA00004202"/>
    </source>
</evidence>
<evidence type="ECO:0000256" key="8">
    <source>
        <dbReference type="ARBA" id="ARBA00023196"/>
    </source>
</evidence>
<feature type="domain" description="ATP synthase F1 complex delta/epsilon subunit N-terminal" evidence="16">
    <location>
        <begin position="8"/>
        <end position="90"/>
    </location>
</feature>
<keyword evidence="8 12" id="KW-0139">CF(1)</keyword>
<name>A0A437SWI0_9LACO</name>
<dbReference type="RefSeq" id="WP_103661112.1">
    <property type="nucleotide sequence ID" value="NZ_ML136875.1"/>
</dbReference>
<evidence type="ECO:0000256" key="11">
    <source>
        <dbReference type="ARBA" id="ARBA00031795"/>
    </source>
</evidence>
<comment type="subunit">
    <text evidence="12 13">F-type ATPases have 2 components, CF(1) - the catalytic core - and CF(0) - the membrane proton channel. CF(1) has five subunits: alpha(3), beta(3), gamma(1), delta(1), epsilon(1). CF(0) has three main subunits: a, b and c.</text>
</comment>
<keyword evidence="9 12" id="KW-0066">ATP synthesis</keyword>
<dbReference type="GO" id="GO:0005886">
    <property type="term" value="C:plasma membrane"/>
    <property type="evidence" value="ECO:0007669"/>
    <property type="project" value="UniProtKB-SubCell"/>
</dbReference>
<evidence type="ECO:0000256" key="3">
    <source>
        <dbReference type="ARBA" id="ARBA00005712"/>
    </source>
</evidence>
<evidence type="ECO:0000256" key="5">
    <source>
        <dbReference type="ARBA" id="ARBA00022448"/>
    </source>
</evidence>
<evidence type="ECO:0000256" key="6">
    <source>
        <dbReference type="ARBA" id="ARBA00023065"/>
    </source>
</evidence>
<reference evidence="17 18" key="1">
    <citation type="submission" date="2018-12" db="EMBL/GenBank/DDBJ databases">
        <authorList>
            <person name="Meng J."/>
        </authorList>
    </citation>
    <scope>NUCLEOTIDE SEQUENCE [LARGE SCALE GENOMIC DNA]</scope>
    <source>
        <strain evidence="17 18">HT111-2</strain>
    </source>
</reference>
<keyword evidence="17" id="KW-0378">Hydrolase</keyword>
<protein>
    <recommendedName>
        <fullName evidence="4 12">ATP synthase epsilon chain</fullName>
    </recommendedName>
    <alternativeName>
        <fullName evidence="11 12">ATP synthase F1 sector epsilon subunit</fullName>
    </alternativeName>
    <alternativeName>
        <fullName evidence="10 12">F-ATPase epsilon subunit</fullName>
    </alternativeName>
</protein>
<dbReference type="Proteomes" id="UP000288291">
    <property type="component" value="Unassembled WGS sequence"/>
</dbReference>
<dbReference type="Pfam" id="PF02823">
    <property type="entry name" value="ATP-synt_DE_N"/>
    <property type="match status" value="1"/>
</dbReference>
<dbReference type="InterPro" id="IPR020547">
    <property type="entry name" value="ATP_synth_F1_esu_C"/>
</dbReference>
<dbReference type="EMBL" id="RXIA01000006">
    <property type="protein sequence ID" value="RVU71273.1"/>
    <property type="molecule type" value="Genomic_DNA"/>
</dbReference>
<dbReference type="GO" id="GO:0046933">
    <property type="term" value="F:proton-transporting ATP synthase activity, rotational mechanism"/>
    <property type="evidence" value="ECO:0007669"/>
    <property type="project" value="UniProtKB-UniRule"/>
</dbReference>
<feature type="coiled-coil region" evidence="14">
    <location>
        <begin position="98"/>
        <end position="144"/>
    </location>
</feature>
<dbReference type="InterPro" id="IPR001469">
    <property type="entry name" value="ATP_synth_F1_dsu/esu"/>
</dbReference>
<dbReference type="GO" id="GO:0005524">
    <property type="term" value="F:ATP binding"/>
    <property type="evidence" value="ECO:0007669"/>
    <property type="project" value="UniProtKB-UniRule"/>
</dbReference>
<gene>
    <name evidence="12" type="primary">atpC</name>
    <name evidence="17" type="ORF">EJK17_03530</name>
</gene>
<dbReference type="NCBIfam" id="TIGR01216">
    <property type="entry name" value="ATP_synt_epsi"/>
    <property type="match status" value="1"/>
</dbReference>
<evidence type="ECO:0000259" key="16">
    <source>
        <dbReference type="Pfam" id="PF02823"/>
    </source>
</evidence>
<dbReference type="GO" id="GO:0016787">
    <property type="term" value="F:hydrolase activity"/>
    <property type="evidence" value="ECO:0007669"/>
    <property type="project" value="UniProtKB-KW"/>
</dbReference>
<evidence type="ECO:0000256" key="10">
    <source>
        <dbReference type="ARBA" id="ARBA00030215"/>
    </source>
</evidence>
<evidence type="ECO:0000256" key="4">
    <source>
        <dbReference type="ARBA" id="ARBA00014480"/>
    </source>
</evidence>
<evidence type="ECO:0000313" key="18">
    <source>
        <dbReference type="Proteomes" id="UP000288291"/>
    </source>
</evidence>
<organism evidence="17 18">
    <name type="scientific">Lactobacillus xujianguonis</name>
    <dbReference type="NCBI Taxonomy" id="2495899"/>
    <lineage>
        <taxon>Bacteria</taxon>
        <taxon>Bacillati</taxon>
        <taxon>Bacillota</taxon>
        <taxon>Bacilli</taxon>
        <taxon>Lactobacillales</taxon>
        <taxon>Lactobacillaceae</taxon>
        <taxon>Lactobacillus</taxon>
    </lineage>
</organism>
<keyword evidence="6 12" id="KW-0406">Ion transport</keyword>
<keyword evidence="12" id="KW-0375">Hydrogen ion transport</keyword>
<keyword evidence="14" id="KW-0175">Coiled coil</keyword>
<keyword evidence="12" id="KW-1003">Cell membrane</keyword>